<evidence type="ECO:0000256" key="5">
    <source>
        <dbReference type="ARBA" id="ARBA00022989"/>
    </source>
</evidence>
<reference evidence="9 10" key="1">
    <citation type="submission" date="2015-07" db="EMBL/GenBank/DDBJ databases">
        <title>Whole genome sequence of Thermanaerothrix daxensis DSM 23592.</title>
        <authorList>
            <person name="Hemp J."/>
            <person name="Ward L.M."/>
            <person name="Pace L.A."/>
            <person name="Fischer W.W."/>
        </authorList>
    </citation>
    <scope>NUCLEOTIDE SEQUENCE [LARGE SCALE GENOMIC DNA]</scope>
    <source>
        <strain evidence="9 10">GNS-1</strain>
    </source>
</reference>
<keyword evidence="5 7" id="KW-1133">Transmembrane helix</keyword>
<feature type="transmembrane region" description="Helical" evidence="7">
    <location>
        <begin position="68"/>
        <end position="85"/>
    </location>
</feature>
<dbReference type="STRING" id="869279.SE15_10265"/>
<keyword evidence="4 7" id="KW-0812">Transmembrane</keyword>
<dbReference type="EMBL" id="LGKO01000005">
    <property type="protein sequence ID" value="KPL82514.1"/>
    <property type="molecule type" value="Genomic_DNA"/>
</dbReference>
<accession>A0A0N8GQ25</accession>
<dbReference type="RefSeq" id="WP_054522013.1">
    <property type="nucleotide sequence ID" value="NZ_LGKO01000005.1"/>
</dbReference>
<evidence type="ECO:0000259" key="8">
    <source>
        <dbReference type="Pfam" id="PF02308"/>
    </source>
</evidence>
<evidence type="ECO:0000256" key="6">
    <source>
        <dbReference type="ARBA" id="ARBA00023136"/>
    </source>
</evidence>
<dbReference type="Pfam" id="PF02308">
    <property type="entry name" value="MgtC"/>
    <property type="match status" value="1"/>
</dbReference>
<sequence length="217" mass="23675">MNPVQIETFLHETLLPILAAMIAGGLIGLEREYRDKSAGFRTFIFIAAGSALFTMLSRSFGGGDISRIAANIVTGIGFLGAGAILREGPRIAGLTTAAIIWLTAGVGMAMGAGAYLLGGLVTVFALIVLWLFPAFERRIDLLREQRVYEMVVQGGTESLEQIHAAMGQVALRLIRREYFKESTGLLRCRWVVLGSHAAHEQFVAFLVASPWVVQFRY</sequence>
<keyword evidence="6 7" id="KW-0472">Membrane</keyword>
<dbReference type="OrthoDB" id="9811198at2"/>
<dbReference type="PRINTS" id="PR01837">
    <property type="entry name" value="MGTCSAPBPROT"/>
</dbReference>
<dbReference type="PANTHER" id="PTHR33778:SF1">
    <property type="entry name" value="MAGNESIUM TRANSPORTER YHID-RELATED"/>
    <property type="match status" value="1"/>
</dbReference>
<dbReference type="AlphaFoldDB" id="A0A0N8GQ25"/>
<dbReference type="PATRIC" id="fig|869279.4.peg.1665"/>
<evidence type="ECO:0000256" key="4">
    <source>
        <dbReference type="ARBA" id="ARBA00022692"/>
    </source>
</evidence>
<dbReference type="Proteomes" id="UP000050544">
    <property type="component" value="Unassembled WGS sequence"/>
</dbReference>
<evidence type="ECO:0000313" key="10">
    <source>
        <dbReference type="Proteomes" id="UP000050544"/>
    </source>
</evidence>
<dbReference type="PANTHER" id="PTHR33778">
    <property type="entry name" value="PROTEIN MGTC"/>
    <property type="match status" value="1"/>
</dbReference>
<feature type="transmembrane region" description="Helical" evidence="7">
    <location>
        <begin position="38"/>
        <end position="56"/>
    </location>
</feature>
<evidence type="ECO:0000256" key="2">
    <source>
        <dbReference type="ARBA" id="ARBA00009298"/>
    </source>
</evidence>
<keyword evidence="10" id="KW-1185">Reference proteome</keyword>
<comment type="subcellular location">
    <subcellularLocation>
        <location evidence="1">Cell membrane</location>
        <topology evidence="1">Multi-pass membrane protein</topology>
    </subcellularLocation>
</comment>
<feature type="domain" description="MgtC/SapB/SrpB/YhiD N-terminal" evidence="8">
    <location>
        <begin position="17"/>
        <end position="137"/>
    </location>
</feature>
<protein>
    <recommendedName>
        <fullName evidence="8">MgtC/SapB/SrpB/YhiD N-terminal domain-containing protein</fullName>
    </recommendedName>
</protein>
<evidence type="ECO:0000313" key="9">
    <source>
        <dbReference type="EMBL" id="KPL82514.1"/>
    </source>
</evidence>
<evidence type="ECO:0000256" key="1">
    <source>
        <dbReference type="ARBA" id="ARBA00004651"/>
    </source>
</evidence>
<evidence type="ECO:0000256" key="3">
    <source>
        <dbReference type="ARBA" id="ARBA00022475"/>
    </source>
</evidence>
<gene>
    <name evidence="9" type="ORF">SE15_10265</name>
</gene>
<keyword evidence="3" id="KW-1003">Cell membrane</keyword>
<comment type="caution">
    <text evidence="9">The sequence shown here is derived from an EMBL/GenBank/DDBJ whole genome shotgun (WGS) entry which is preliminary data.</text>
</comment>
<dbReference type="GO" id="GO:0005886">
    <property type="term" value="C:plasma membrane"/>
    <property type="evidence" value="ECO:0007669"/>
    <property type="project" value="UniProtKB-SubCell"/>
</dbReference>
<feature type="transmembrane region" description="Helical" evidence="7">
    <location>
        <begin position="13"/>
        <end position="29"/>
    </location>
</feature>
<dbReference type="InterPro" id="IPR003416">
    <property type="entry name" value="MgtC/SapB/SrpB/YhiD_fam"/>
</dbReference>
<name>A0A0N8GQ25_9CHLR</name>
<organism evidence="9 10">
    <name type="scientific">Thermanaerothrix daxensis</name>
    <dbReference type="NCBI Taxonomy" id="869279"/>
    <lineage>
        <taxon>Bacteria</taxon>
        <taxon>Bacillati</taxon>
        <taxon>Chloroflexota</taxon>
        <taxon>Anaerolineae</taxon>
        <taxon>Anaerolineales</taxon>
        <taxon>Anaerolineaceae</taxon>
        <taxon>Thermanaerothrix</taxon>
    </lineage>
</organism>
<feature type="transmembrane region" description="Helical" evidence="7">
    <location>
        <begin position="116"/>
        <end position="135"/>
    </location>
</feature>
<comment type="similarity">
    <text evidence="2">Belongs to the MgtC/SapB family.</text>
</comment>
<dbReference type="InterPro" id="IPR049177">
    <property type="entry name" value="MgtC_SapB_SrpB_YhiD_N"/>
</dbReference>
<evidence type="ECO:0000256" key="7">
    <source>
        <dbReference type="SAM" id="Phobius"/>
    </source>
</evidence>
<proteinExistence type="inferred from homology"/>